<feature type="coiled-coil region" evidence="1">
    <location>
        <begin position="535"/>
        <end position="579"/>
    </location>
</feature>
<gene>
    <name evidence="3" type="ORF">UW78_C0011G0006</name>
</gene>
<dbReference type="AlphaFoldDB" id="A0A0G1KCT0"/>
<evidence type="ECO:0000259" key="2">
    <source>
        <dbReference type="Pfam" id="PF02463"/>
    </source>
</evidence>
<dbReference type="PATRIC" id="fig|1618610.3.peg.488"/>
<evidence type="ECO:0000313" key="4">
    <source>
        <dbReference type="Proteomes" id="UP000034595"/>
    </source>
</evidence>
<protein>
    <submittedName>
        <fullName evidence="3">Chromosome partition protein smc</fullName>
    </submittedName>
</protein>
<evidence type="ECO:0000256" key="1">
    <source>
        <dbReference type="SAM" id="Coils"/>
    </source>
</evidence>
<dbReference type="PANTHER" id="PTHR43977">
    <property type="entry name" value="STRUCTURAL MAINTENANCE OF CHROMOSOMES PROTEIN 3"/>
    <property type="match status" value="1"/>
</dbReference>
<dbReference type="EMBL" id="LCJQ01000011">
    <property type="protein sequence ID" value="KKT81375.1"/>
    <property type="molecule type" value="Genomic_DNA"/>
</dbReference>
<feature type="coiled-coil region" evidence="1">
    <location>
        <begin position="174"/>
        <end position="232"/>
    </location>
</feature>
<dbReference type="InterPro" id="IPR027417">
    <property type="entry name" value="P-loop_NTPase"/>
</dbReference>
<accession>A0A0G1KCT0</accession>
<dbReference type="SUPFAM" id="SSF52540">
    <property type="entry name" value="P-loop containing nucleoside triphosphate hydrolases"/>
    <property type="match status" value="1"/>
</dbReference>
<feature type="coiled-coil region" evidence="1">
    <location>
        <begin position="385"/>
        <end position="440"/>
    </location>
</feature>
<feature type="domain" description="RecF/RecN/SMC N-terminal" evidence="2">
    <location>
        <begin position="3"/>
        <end position="732"/>
    </location>
</feature>
<dbReference type="Pfam" id="PF02463">
    <property type="entry name" value="SMC_N"/>
    <property type="match status" value="1"/>
</dbReference>
<dbReference type="InterPro" id="IPR003395">
    <property type="entry name" value="RecF/RecN/SMC_N"/>
</dbReference>
<reference evidence="3 4" key="1">
    <citation type="journal article" date="2015" name="Nature">
        <title>rRNA introns, odd ribosomes, and small enigmatic genomes across a large radiation of phyla.</title>
        <authorList>
            <person name="Brown C.T."/>
            <person name="Hug L.A."/>
            <person name="Thomas B.C."/>
            <person name="Sharon I."/>
            <person name="Castelle C.J."/>
            <person name="Singh A."/>
            <person name="Wilkins M.J."/>
            <person name="Williams K.H."/>
            <person name="Banfield J.F."/>
        </authorList>
    </citation>
    <scope>NUCLEOTIDE SEQUENCE [LARGE SCALE GENOMIC DNA]</scope>
</reference>
<comment type="caution">
    <text evidence="3">The sequence shown here is derived from an EMBL/GenBank/DDBJ whole genome shotgun (WGS) entry which is preliminary data.</text>
</comment>
<sequence length="747" mass="85230">MRVKSLEISGFKSFARKSVFEFGAQVSSIVGPNGSGKSNVAEALRFVLGEQSLKSMRGKRTEDLIFNGSKTVERQNRAKVVITFDNRDRTFPVDFDEVSIAREIHRDASSEYFLNGSSVRLKDVVELLASVHIGASGHHIISQGEADRILNATPRDRRAMIEDALGLKVYHWKIAESEKKLIKTEQNMRESESLRREIAPHIKFLKKQVEKVEQARSLRDELMELYREYLKREEVYLSYTRTKLHTEKQELDVSLRDTSEALTKAESLRGHNVGQSPENTALLDARGELGNARRERDELGRKIGRLEGMIEMETRRLDRPVESADKMISARESEQLAQGLYEELGYAESSEDYLYIKGVVSRTRARVGQFLEHLRGGTSDVDTRREESKKEIEGLKDERDALIRTRGELENTITQLEVRVRELERVIESKRAETTDAERASFELRAKNQELTMKLALNHDRTEHFTREEVAFREEIREGGILVGRMIQEYPSFSLDEGAALLEDRMEQEGRRKKIERIKIRLEDIMGSSSGEDVMREYEDTVQRDEFLAKELEDLKASAESLRVLMRELEETLNEQFKDGITKINKQFSEFFGLMFGGGTASLQVSYEKKKKKSDTEILETPDEDEEESEEGIEVAVHLPHKKIRGLQMLSGGERALTSIALLFAVSQVNPPPFLVLDETDAALDEANSRKYGDMIENLAKYSQLIVITHNRETMSRANIIYGVTMGADAISKLLSIKFEEAAQMAK</sequence>
<keyword evidence="1" id="KW-0175">Coiled coil</keyword>
<dbReference type="Proteomes" id="UP000034595">
    <property type="component" value="Unassembled WGS sequence"/>
</dbReference>
<proteinExistence type="predicted"/>
<dbReference type="Gene3D" id="3.40.50.300">
    <property type="entry name" value="P-loop containing nucleotide triphosphate hydrolases"/>
    <property type="match status" value="2"/>
</dbReference>
<evidence type="ECO:0000313" key="3">
    <source>
        <dbReference type="EMBL" id="KKT81375.1"/>
    </source>
</evidence>
<name>A0A0G1KCT0_9BACT</name>
<organism evidence="3 4">
    <name type="scientific">Candidatus Azambacteria bacterium GW2011_GWA1_44_9</name>
    <dbReference type="NCBI Taxonomy" id="1618610"/>
    <lineage>
        <taxon>Bacteria</taxon>
        <taxon>Candidatus Azamiibacteriota</taxon>
    </lineage>
</organism>